<proteinExistence type="predicted"/>
<dbReference type="InParanoid" id="M1YZE7"/>
<evidence type="ECO:0000313" key="3">
    <source>
        <dbReference type="Proteomes" id="UP000011704"/>
    </source>
</evidence>
<feature type="region of interest" description="Disordered" evidence="1">
    <location>
        <begin position="52"/>
        <end position="127"/>
    </location>
</feature>
<protein>
    <submittedName>
        <fullName evidence="2">Uncharacterized protein</fullName>
    </submittedName>
</protein>
<sequence length="127" mass="14069">MDPSEKILWVVILMVGLMAWVMGPGRAFPAGTVLMAQDKEVEVEDDVEPWEGFRGFSPRVPYGQGPDSGQVGQEGTLSKPQVEGVHSETSQSKKEPGLQEKEKPVNTDRVEPWEGFRGWSPRVPYGD</sequence>
<feature type="compositionally biased region" description="Basic and acidic residues" evidence="1">
    <location>
        <begin position="91"/>
        <end position="114"/>
    </location>
</feature>
<dbReference type="AlphaFoldDB" id="M1YZE7"/>
<comment type="caution">
    <text evidence="2">The sequence shown here is derived from an EMBL/GenBank/DDBJ whole genome shotgun (WGS) entry which is preliminary data.</text>
</comment>
<gene>
    <name evidence="2" type="ORF">NITGR_450005</name>
</gene>
<dbReference type="STRING" id="1266370.NITGR_450005"/>
<keyword evidence="3" id="KW-1185">Reference proteome</keyword>
<evidence type="ECO:0000256" key="1">
    <source>
        <dbReference type="SAM" id="MobiDB-lite"/>
    </source>
</evidence>
<name>M1YZE7_NITG3</name>
<dbReference type="HOGENOM" id="CLU_1968214_0_0_0"/>
<accession>M1YZE7</accession>
<dbReference type="Proteomes" id="UP000011704">
    <property type="component" value="Unassembled WGS sequence"/>
</dbReference>
<evidence type="ECO:0000313" key="2">
    <source>
        <dbReference type="EMBL" id="CCQ90870.1"/>
    </source>
</evidence>
<feature type="compositionally biased region" description="Polar residues" evidence="1">
    <location>
        <begin position="70"/>
        <end position="79"/>
    </location>
</feature>
<dbReference type="EMBL" id="CAQJ01000050">
    <property type="protein sequence ID" value="CCQ90870.1"/>
    <property type="molecule type" value="Genomic_DNA"/>
</dbReference>
<reference evidence="2 3" key="1">
    <citation type="journal article" date="2013" name="Front. Microbiol.">
        <title>The genome of Nitrospina gracilis illuminates the metabolism and evolution of the major marine nitrite oxidizer.</title>
        <authorList>
            <person name="Luecker S."/>
            <person name="Nowka B."/>
            <person name="Rattei T."/>
            <person name="Spieck E."/>
            <person name="and Daims H."/>
        </authorList>
    </citation>
    <scope>NUCLEOTIDE SEQUENCE [LARGE SCALE GENOMIC DNA]</scope>
    <source>
        <strain evidence="2 3">3/211</strain>
    </source>
</reference>
<organism evidence="2 3">
    <name type="scientific">Nitrospina gracilis (strain 3/211)</name>
    <dbReference type="NCBI Taxonomy" id="1266370"/>
    <lineage>
        <taxon>Bacteria</taxon>
        <taxon>Pseudomonadati</taxon>
        <taxon>Nitrospinota/Tectimicrobiota group</taxon>
        <taxon>Nitrospinota</taxon>
        <taxon>Nitrospinia</taxon>
        <taxon>Nitrospinales</taxon>
        <taxon>Nitrospinaceae</taxon>
        <taxon>Nitrospina</taxon>
    </lineage>
</organism>
<dbReference type="RefSeq" id="WP_005008949.1">
    <property type="nucleotide sequence ID" value="NZ_HG422173.1"/>
</dbReference>